<evidence type="ECO:0000256" key="1">
    <source>
        <dbReference type="SAM" id="MobiDB-lite"/>
    </source>
</evidence>
<reference evidence="2 3" key="1">
    <citation type="journal article" date="2012" name="Genome Biol.">
        <title>Genome and low-iron response of an oceanic diatom adapted to chronic iron limitation.</title>
        <authorList>
            <person name="Lommer M."/>
            <person name="Specht M."/>
            <person name="Roy A.S."/>
            <person name="Kraemer L."/>
            <person name="Andreson R."/>
            <person name="Gutowska M.A."/>
            <person name="Wolf J."/>
            <person name="Bergner S.V."/>
            <person name="Schilhabel M.B."/>
            <person name="Klostermeier U.C."/>
            <person name="Beiko R.G."/>
            <person name="Rosenstiel P."/>
            <person name="Hippler M."/>
            <person name="Laroche J."/>
        </authorList>
    </citation>
    <scope>NUCLEOTIDE SEQUENCE [LARGE SCALE GENOMIC DNA]</scope>
    <source>
        <strain evidence="2 3">CCMP1005</strain>
    </source>
</reference>
<dbReference type="InterPro" id="IPR006597">
    <property type="entry name" value="Sel1-like"/>
</dbReference>
<sequence length="294" mass="32199">MSCLQTTALKLAPTVASKGATPSSSRAAQPAASSSTAAGSVKTAKWLPTKEARPTARFEGHQGGAYNDADALAMVQARVAKKDPVAVFNLGDRYFHGDRGLQKDMQRGVELWEEAAELGSIQALYNLGLAHEHGIGVQKDMAKAVELYKKAAMKGHVEARHNLGCCEGENGNLDREVRHYLISAKMGLEASVEMIRRMSKRGEATKAQYAEALKGYQDALKEMKSHDRDEANAVIKAVRWEKHIPCTSDATDTRDRYCKLRSMEDIDRDGPIPCRTFDLDSKLHGESDKATPRA</sequence>
<dbReference type="Pfam" id="PF08238">
    <property type="entry name" value="Sel1"/>
    <property type="match status" value="2"/>
</dbReference>
<dbReference type="AlphaFoldDB" id="K0RN86"/>
<keyword evidence="3" id="KW-1185">Reference proteome</keyword>
<protein>
    <submittedName>
        <fullName evidence="2">Uncharacterized protein</fullName>
    </submittedName>
</protein>
<evidence type="ECO:0000313" key="2">
    <source>
        <dbReference type="EMBL" id="EJK54600.1"/>
    </source>
</evidence>
<dbReference type="OrthoDB" id="188571at2759"/>
<dbReference type="Proteomes" id="UP000266841">
    <property type="component" value="Unassembled WGS sequence"/>
</dbReference>
<dbReference type="SMART" id="SM00671">
    <property type="entry name" value="SEL1"/>
    <property type="match status" value="2"/>
</dbReference>
<dbReference type="PANTHER" id="PTHR45011:SF1">
    <property type="entry name" value="DAP3-BINDING CELL DEATH ENHANCER 1"/>
    <property type="match status" value="1"/>
</dbReference>
<feature type="compositionally biased region" description="Low complexity" evidence="1">
    <location>
        <begin position="20"/>
        <end position="40"/>
    </location>
</feature>
<organism evidence="2 3">
    <name type="scientific">Thalassiosira oceanica</name>
    <name type="common">Marine diatom</name>
    <dbReference type="NCBI Taxonomy" id="159749"/>
    <lineage>
        <taxon>Eukaryota</taxon>
        <taxon>Sar</taxon>
        <taxon>Stramenopiles</taxon>
        <taxon>Ochrophyta</taxon>
        <taxon>Bacillariophyta</taxon>
        <taxon>Coscinodiscophyceae</taxon>
        <taxon>Thalassiosirophycidae</taxon>
        <taxon>Thalassiosirales</taxon>
        <taxon>Thalassiosiraceae</taxon>
        <taxon>Thalassiosira</taxon>
    </lineage>
</organism>
<dbReference type="InterPro" id="IPR052748">
    <property type="entry name" value="ISR_Activator"/>
</dbReference>
<comment type="caution">
    <text evidence="2">The sequence shown here is derived from an EMBL/GenBank/DDBJ whole genome shotgun (WGS) entry which is preliminary data.</text>
</comment>
<dbReference type="Gene3D" id="1.25.40.10">
    <property type="entry name" value="Tetratricopeptide repeat domain"/>
    <property type="match status" value="1"/>
</dbReference>
<dbReference type="SUPFAM" id="SSF81901">
    <property type="entry name" value="HCP-like"/>
    <property type="match status" value="1"/>
</dbReference>
<feature type="region of interest" description="Disordered" evidence="1">
    <location>
        <begin position="15"/>
        <end position="54"/>
    </location>
</feature>
<dbReference type="EMBL" id="AGNL01035593">
    <property type="protein sequence ID" value="EJK54600.1"/>
    <property type="molecule type" value="Genomic_DNA"/>
</dbReference>
<gene>
    <name evidence="2" type="ORF">THAOC_25755</name>
</gene>
<dbReference type="InterPro" id="IPR011990">
    <property type="entry name" value="TPR-like_helical_dom_sf"/>
</dbReference>
<dbReference type="PANTHER" id="PTHR45011">
    <property type="entry name" value="DAP3-BINDING CELL DEATH ENHANCER 1"/>
    <property type="match status" value="1"/>
</dbReference>
<accession>K0RN86</accession>
<dbReference type="eggNOG" id="KOG1550">
    <property type="taxonomic scope" value="Eukaryota"/>
</dbReference>
<evidence type="ECO:0000313" key="3">
    <source>
        <dbReference type="Proteomes" id="UP000266841"/>
    </source>
</evidence>
<proteinExistence type="predicted"/>
<name>K0RN86_THAOC</name>